<feature type="compositionally biased region" description="Polar residues" evidence="1">
    <location>
        <begin position="140"/>
        <end position="151"/>
    </location>
</feature>
<gene>
    <name evidence="2" type="ORF">ACFPZN_27680</name>
</gene>
<keyword evidence="3" id="KW-1185">Reference proteome</keyword>
<comment type="caution">
    <text evidence="2">The sequence shown here is derived from an EMBL/GenBank/DDBJ whole genome shotgun (WGS) entry which is preliminary data.</text>
</comment>
<evidence type="ECO:0000256" key="1">
    <source>
        <dbReference type="SAM" id="MobiDB-lite"/>
    </source>
</evidence>
<evidence type="ECO:0008006" key="4">
    <source>
        <dbReference type="Google" id="ProtNLM"/>
    </source>
</evidence>
<accession>A0ABW1A4H2</accession>
<proteinExistence type="predicted"/>
<name>A0ABW1A4H2_9ACTN</name>
<feature type="region of interest" description="Disordered" evidence="1">
    <location>
        <begin position="98"/>
        <end position="151"/>
    </location>
</feature>
<dbReference type="EMBL" id="JBHSON010000042">
    <property type="protein sequence ID" value="MFC5749418.1"/>
    <property type="molecule type" value="Genomic_DNA"/>
</dbReference>
<evidence type="ECO:0000313" key="3">
    <source>
        <dbReference type="Proteomes" id="UP001596074"/>
    </source>
</evidence>
<reference evidence="3" key="1">
    <citation type="journal article" date="2019" name="Int. J. Syst. Evol. Microbiol.">
        <title>The Global Catalogue of Microorganisms (GCM) 10K type strain sequencing project: providing services to taxonomists for standard genome sequencing and annotation.</title>
        <authorList>
            <consortium name="The Broad Institute Genomics Platform"/>
            <consortium name="The Broad Institute Genome Sequencing Center for Infectious Disease"/>
            <person name="Wu L."/>
            <person name="Ma J."/>
        </authorList>
    </citation>
    <scope>NUCLEOTIDE SEQUENCE [LARGE SCALE GENOMIC DNA]</scope>
    <source>
        <strain evidence="3">KCTC 42087</strain>
    </source>
</reference>
<dbReference type="RefSeq" id="WP_378285142.1">
    <property type="nucleotide sequence ID" value="NZ_JBHSON010000042.1"/>
</dbReference>
<protein>
    <recommendedName>
        <fullName evidence="4">DivIVA domain-containing protein</fullName>
    </recommendedName>
</protein>
<organism evidence="2 3">
    <name type="scientific">Actinomadura rugatobispora</name>
    <dbReference type="NCBI Taxonomy" id="1994"/>
    <lineage>
        <taxon>Bacteria</taxon>
        <taxon>Bacillati</taxon>
        <taxon>Actinomycetota</taxon>
        <taxon>Actinomycetes</taxon>
        <taxon>Streptosporangiales</taxon>
        <taxon>Thermomonosporaceae</taxon>
        <taxon>Actinomadura</taxon>
    </lineage>
</organism>
<evidence type="ECO:0000313" key="2">
    <source>
        <dbReference type="EMBL" id="MFC5749418.1"/>
    </source>
</evidence>
<feature type="compositionally biased region" description="Basic and acidic residues" evidence="1">
    <location>
        <begin position="98"/>
        <end position="116"/>
    </location>
</feature>
<sequence>MIVVVVLVLACLAVLGAVVALAMGLGGELSPAHRDHPPLRPPAPGVPPFAGSSPHPRLPRGLWGYQTDVADRAIDGIMTALHEREARMAALERQVTDLEGRLRERDHGGSEGRADAGEIAPPWASSEPGGIADVDLAKNNGGTANQEEARP</sequence>
<dbReference type="Proteomes" id="UP001596074">
    <property type="component" value="Unassembled WGS sequence"/>
</dbReference>